<gene>
    <name evidence="2" type="ORF">AVDCRST_MAG57-1014</name>
</gene>
<feature type="non-terminal residue" evidence="2">
    <location>
        <position position="114"/>
    </location>
</feature>
<keyword evidence="2" id="KW-0378">Hydrolase</keyword>
<sequence length="114" mass="12717">VGERPRLRPAVRPGGPIARRRGAGGQRRALRRQGEPHPRRGTGRPGRLRPPWQGVRRLGDPPAPDARARLGDRAAGGAGHRRGGGRRHRVLHRQLPDQRLRGRRRDRGPPLARL</sequence>
<feature type="compositionally biased region" description="Low complexity" evidence="1">
    <location>
        <begin position="8"/>
        <end position="17"/>
    </location>
</feature>
<organism evidence="2">
    <name type="scientific">uncultured Blastococcus sp</name>
    <dbReference type="NCBI Taxonomy" id="217144"/>
    <lineage>
        <taxon>Bacteria</taxon>
        <taxon>Bacillati</taxon>
        <taxon>Actinomycetota</taxon>
        <taxon>Actinomycetes</taxon>
        <taxon>Geodermatophilales</taxon>
        <taxon>Geodermatophilaceae</taxon>
        <taxon>Blastococcus</taxon>
        <taxon>environmental samples</taxon>
    </lineage>
</organism>
<evidence type="ECO:0000256" key="1">
    <source>
        <dbReference type="SAM" id="MobiDB-lite"/>
    </source>
</evidence>
<accession>A0A6J4HLG1</accession>
<dbReference type="AlphaFoldDB" id="A0A6J4HLG1"/>
<reference evidence="2" key="1">
    <citation type="submission" date="2020-02" db="EMBL/GenBank/DDBJ databases">
        <authorList>
            <person name="Meier V. D."/>
        </authorList>
    </citation>
    <scope>NUCLEOTIDE SEQUENCE</scope>
    <source>
        <strain evidence="2">AVDCRST_MAG57</strain>
    </source>
</reference>
<dbReference type="EMBL" id="CADCTI010000087">
    <property type="protein sequence ID" value="CAA9228198.1"/>
    <property type="molecule type" value="Genomic_DNA"/>
</dbReference>
<protein>
    <submittedName>
        <fullName evidence="2">Allantoicase</fullName>
        <ecNumber evidence="2">3.5.3.4</ecNumber>
    </submittedName>
</protein>
<dbReference type="GO" id="GO:0004037">
    <property type="term" value="F:allantoicase activity"/>
    <property type="evidence" value="ECO:0007669"/>
    <property type="project" value="UniProtKB-EC"/>
</dbReference>
<feature type="compositionally biased region" description="Basic residues" evidence="1">
    <location>
        <begin position="79"/>
        <end position="92"/>
    </location>
</feature>
<feature type="region of interest" description="Disordered" evidence="1">
    <location>
        <begin position="1"/>
        <end position="114"/>
    </location>
</feature>
<dbReference type="EC" id="3.5.3.4" evidence="2"/>
<evidence type="ECO:0000313" key="2">
    <source>
        <dbReference type="EMBL" id="CAA9228198.1"/>
    </source>
</evidence>
<proteinExistence type="predicted"/>
<name>A0A6J4HLG1_9ACTN</name>
<feature type="non-terminal residue" evidence="2">
    <location>
        <position position="1"/>
    </location>
</feature>